<feature type="transmembrane region" description="Helical" evidence="6">
    <location>
        <begin position="141"/>
        <end position="163"/>
    </location>
</feature>
<evidence type="ECO:0000313" key="9">
    <source>
        <dbReference type="WBParaSite" id="MBELARI_LOCUS14735"/>
    </source>
</evidence>
<dbReference type="PANTHER" id="PTHR22945">
    <property type="entry name" value="SERPENTINE RECEPTOR, CLASS D DELTA"/>
    <property type="match status" value="1"/>
</dbReference>
<keyword evidence="3 6" id="KW-0812">Transmembrane</keyword>
<dbReference type="Gene3D" id="1.20.1070.10">
    <property type="entry name" value="Rhodopsin 7-helix transmembrane proteins"/>
    <property type="match status" value="1"/>
</dbReference>
<keyword evidence="7" id="KW-0732">Signal</keyword>
<feature type="signal peptide" evidence="7">
    <location>
        <begin position="1"/>
        <end position="18"/>
    </location>
</feature>
<evidence type="ECO:0000256" key="3">
    <source>
        <dbReference type="ARBA" id="ARBA00022692"/>
    </source>
</evidence>
<evidence type="ECO:0000256" key="6">
    <source>
        <dbReference type="SAM" id="Phobius"/>
    </source>
</evidence>
<keyword evidence="4 6" id="KW-1133">Transmembrane helix</keyword>
<accession>A0AAF3EL31</accession>
<evidence type="ECO:0000256" key="7">
    <source>
        <dbReference type="SAM" id="SignalP"/>
    </source>
</evidence>
<dbReference type="Proteomes" id="UP000887575">
    <property type="component" value="Unassembled WGS sequence"/>
</dbReference>
<protein>
    <recommendedName>
        <fullName evidence="10">G protein-coupled receptor</fullName>
    </recommendedName>
</protein>
<evidence type="ECO:0000256" key="2">
    <source>
        <dbReference type="ARBA" id="ARBA00009166"/>
    </source>
</evidence>
<dbReference type="SUPFAM" id="SSF81321">
    <property type="entry name" value="Family A G protein-coupled receptor-like"/>
    <property type="match status" value="1"/>
</dbReference>
<dbReference type="InterPro" id="IPR019421">
    <property type="entry name" value="7TM_GPCR_serpentine_rcpt_Srd"/>
</dbReference>
<dbReference type="PANTHER" id="PTHR22945:SF96">
    <property type="entry name" value="SERPENTINE RECEPTOR, CLASS D (DELTA)"/>
    <property type="match status" value="1"/>
</dbReference>
<name>A0AAF3EL31_9BILA</name>
<sequence>MCFLVGLVPMLILSCVLSLHRDLEVSVAKIRVQYPDYNVDEWLLENRFEGMADVLNPAAIILLACAIIPNIPSVTFMFISRQRILKILEKEELCKVTKEGLRMLVKSLTMQILIPLSLCSLPVFLYMGVQFSGKQLTFLEYLIFVLICLPPAINPFITLYIMAPYKKAAKVE</sequence>
<comment type="similarity">
    <text evidence="2">Belongs to the nematode receptor-like protein srd family.</text>
</comment>
<reference evidence="9" key="1">
    <citation type="submission" date="2024-02" db="UniProtKB">
        <authorList>
            <consortium name="WormBaseParasite"/>
        </authorList>
    </citation>
    <scope>IDENTIFICATION</scope>
</reference>
<evidence type="ECO:0000256" key="4">
    <source>
        <dbReference type="ARBA" id="ARBA00022989"/>
    </source>
</evidence>
<dbReference type="Pfam" id="PF10317">
    <property type="entry name" value="7TM_GPCR_Srd"/>
    <property type="match status" value="1"/>
</dbReference>
<feature type="transmembrane region" description="Helical" evidence="6">
    <location>
        <begin position="58"/>
        <end position="79"/>
    </location>
</feature>
<evidence type="ECO:0000256" key="1">
    <source>
        <dbReference type="ARBA" id="ARBA00004141"/>
    </source>
</evidence>
<evidence type="ECO:0008006" key="10">
    <source>
        <dbReference type="Google" id="ProtNLM"/>
    </source>
</evidence>
<feature type="transmembrane region" description="Helical" evidence="6">
    <location>
        <begin position="108"/>
        <end position="129"/>
    </location>
</feature>
<keyword evidence="8" id="KW-1185">Reference proteome</keyword>
<keyword evidence="5 6" id="KW-0472">Membrane</keyword>
<organism evidence="8 9">
    <name type="scientific">Mesorhabditis belari</name>
    <dbReference type="NCBI Taxonomy" id="2138241"/>
    <lineage>
        <taxon>Eukaryota</taxon>
        <taxon>Metazoa</taxon>
        <taxon>Ecdysozoa</taxon>
        <taxon>Nematoda</taxon>
        <taxon>Chromadorea</taxon>
        <taxon>Rhabditida</taxon>
        <taxon>Rhabditina</taxon>
        <taxon>Rhabditomorpha</taxon>
        <taxon>Rhabditoidea</taxon>
        <taxon>Rhabditidae</taxon>
        <taxon>Mesorhabditinae</taxon>
        <taxon>Mesorhabditis</taxon>
    </lineage>
</organism>
<evidence type="ECO:0000256" key="5">
    <source>
        <dbReference type="ARBA" id="ARBA00023136"/>
    </source>
</evidence>
<dbReference type="InterPro" id="IPR050920">
    <property type="entry name" value="Nematode_rcpt-like_delta"/>
</dbReference>
<dbReference type="WBParaSite" id="MBELARI_LOCUS14735">
    <property type="protein sequence ID" value="MBELARI_LOCUS14735"/>
    <property type="gene ID" value="MBELARI_LOCUS14735"/>
</dbReference>
<comment type="subcellular location">
    <subcellularLocation>
        <location evidence="1">Membrane</location>
        <topology evidence="1">Multi-pass membrane protein</topology>
    </subcellularLocation>
</comment>
<proteinExistence type="inferred from homology"/>
<feature type="chain" id="PRO_5041900217" description="G protein-coupled receptor" evidence="7">
    <location>
        <begin position="19"/>
        <end position="172"/>
    </location>
</feature>
<dbReference type="GO" id="GO:0016020">
    <property type="term" value="C:membrane"/>
    <property type="evidence" value="ECO:0007669"/>
    <property type="project" value="UniProtKB-SubCell"/>
</dbReference>
<dbReference type="AlphaFoldDB" id="A0AAF3EL31"/>
<evidence type="ECO:0000313" key="8">
    <source>
        <dbReference type="Proteomes" id="UP000887575"/>
    </source>
</evidence>